<accession>A0AA41VXM0</accession>
<proteinExistence type="predicted"/>
<dbReference type="InterPro" id="IPR015661">
    <property type="entry name" value="Bub1/Mad3"/>
</dbReference>
<evidence type="ECO:0000313" key="2">
    <source>
        <dbReference type="Proteomes" id="UP001177140"/>
    </source>
</evidence>
<dbReference type="Gene3D" id="1.10.510.10">
    <property type="entry name" value="Transferase(Phosphotransferase) domain 1"/>
    <property type="match status" value="1"/>
</dbReference>
<sequence>VDTYGLCVNVHLMLFGSYMAIEKKVSKDGSYLYQPKSTFKRYWNVELWKNLFTRLLNIHPGEDHLQLLKTVRESLEDYMTSNPNLINKLRPLLLKQRNSLCA</sequence>
<dbReference type="GO" id="GO:0007094">
    <property type="term" value="P:mitotic spindle assembly checkpoint signaling"/>
    <property type="evidence" value="ECO:0007669"/>
    <property type="project" value="InterPro"/>
</dbReference>
<dbReference type="EMBL" id="JAJJMA010314128">
    <property type="protein sequence ID" value="MCL7049277.1"/>
    <property type="molecule type" value="Genomic_DNA"/>
</dbReference>
<dbReference type="PANTHER" id="PTHR14030">
    <property type="entry name" value="MITOTIC CHECKPOINT SERINE/THREONINE-PROTEIN KINASE BUB1"/>
    <property type="match status" value="1"/>
</dbReference>
<dbReference type="PANTHER" id="PTHR14030:SF4">
    <property type="entry name" value="BUB1 KINASE, ISOFORM A-RELATED"/>
    <property type="match status" value="1"/>
</dbReference>
<dbReference type="GO" id="GO:0004672">
    <property type="term" value="F:protein kinase activity"/>
    <property type="evidence" value="ECO:0007669"/>
    <property type="project" value="TreeGrafter"/>
</dbReference>
<dbReference type="AlphaFoldDB" id="A0AA41VXM0"/>
<dbReference type="Proteomes" id="UP001177140">
    <property type="component" value="Unassembled WGS sequence"/>
</dbReference>
<evidence type="ECO:0000313" key="1">
    <source>
        <dbReference type="EMBL" id="MCL7049277.1"/>
    </source>
</evidence>
<organism evidence="1 2">
    <name type="scientific">Papaver nudicaule</name>
    <name type="common">Iceland poppy</name>
    <dbReference type="NCBI Taxonomy" id="74823"/>
    <lineage>
        <taxon>Eukaryota</taxon>
        <taxon>Viridiplantae</taxon>
        <taxon>Streptophyta</taxon>
        <taxon>Embryophyta</taxon>
        <taxon>Tracheophyta</taxon>
        <taxon>Spermatophyta</taxon>
        <taxon>Magnoliopsida</taxon>
        <taxon>Ranunculales</taxon>
        <taxon>Papaveraceae</taxon>
        <taxon>Papaveroideae</taxon>
        <taxon>Papaver</taxon>
    </lineage>
</organism>
<keyword evidence="2" id="KW-1185">Reference proteome</keyword>
<dbReference type="GO" id="GO:0032991">
    <property type="term" value="C:protein-containing complex"/>
    <property type="evidence" value="ECO:0007669"/>
    <property type="project" value="UniProtKB-ARBA"/>
</dbReference>
<gene>
    <name evidence="1" type="ORF">MKW94_010163</name>
</gene>
<name>A0AA41VXM0_PAPNU</name>
<feature type="non-terminal residue" evidence="1">
    <location>
        <position position="102"/>
    </location>
</feature>
<reference evidence="1" key="1">
    <citation type="submission" date="2022-03" db="EMBL/GenBank/DDBJ databases">
        <title>A functionally conserved STORR gene fusion in Papaver species that diverged 16.8 million years ago.</title>
        <authorList>
            <person name="Catania T."/>
        </authorList>
    </citation>
    <scope>NUCLEOTIDE SEQUENCE</scope>
    <source>
        <strain evidence="1">S-191538</strain>
    </source>
</reference>
<protein>
    <submittedName>
        <fullName evidence="1">Uncharacterized protein</fullName>
    </submittedName>
</protein>
<comment type="caution">
    <text evidence="1">The sequence shown here is derived from an EMBL/GenBank/DDBJ whole genome shotgun (WGS) entry which is preliminary data.</text>
</comment>
<dbReference type="GO" id="GO:0051754">
    <property type="term" value="P:meiotic sister chromatid cohesion, centromeric"/>
    <property type="evidence" value="ECO:0007669"/>
    <property type="project" value="TreeGrafter"/>
</dbReference>